<feature type="region of interest" description="Disordered" evidence="1">
    <location>
        <begin position="143"/>
        <end position="205"/>
    </location>
</feature>
<dbReference type="AlphaFoldDB" id="A0AAQ4FI29"/>
<feature type="region of interest" description="Disordered" evidence="1">
    <location>
        <begin position="1"/>
        <end position="25"/>
    </location>
</feature>
<feature type="transmembrane region" description="Helical" evidence="2">
    <location>
        <begin position="116"/>
        <end position="138"/>
    </location>
</feature>
<evidence type="ECO:0000256" key="2">
    <source>
        <dbReference type="SAM" id="Phobius"/>
    </source>
</evidence>
<evidence type="ECO:0000313" key="4">
    <source>
        <dbReference type="Proteomes" id="UP001321473"/>
    </source>
</evidence>
<keyword evidence="4" id="KW-1185">Reference proteome</keyword>
<dbReference type="Proteomes" id="UP001321473">
    <property type="component" value="Unassembled WGS sequence"/>
</dbReference>
<evidence type="ECO:0000313" key="3">
    <source>
        <dbReference type="EMBL" id="KAK8786453.1"/>
    </source>
</evidence>
<sequence length="430" mass="46528">MTSMHRFLTSGERGDREEAPLSDAGRELNAFRAYDDFDSPKMAPDDDETGGYFNRIPRRRPTVNRAKDLFDECRSTEECSATNPYLECVNRLCSCPPPHVLKDHADCVSGTTMQDWLSWLIPVSVFAATGVGIALYLISKRKKTGTGSGESDDNDTDNAPAAEAGAASCRGQQSRVQQQVVQAPSNPRYNQYGGDSGTTAAAGGGYQASDVLGRLPPMKEWVRFPRGAKGNTQCTLSGGTGGGGAADHNRVMWAQQAFTTLASPLYQNKLVKRLMAGKGASGSYPDSSTSGAEPHQALTARRPASPPPQPTSRYCEAPLLSTPLPDPIRRAVAYGGRSSQQLQRSPLAATCSDEASSFRSFPVAGRSEKSSQRYAVEEDDEAENEAPPARLRSRSSSRYAAREPRPRSESSEGLQSPPSRRKVFFANYKK</sequence>
<comment type="caution">
    <text evidence="3">The sequence shown here is derived from an EMBL/GenBank/DDBJ whole genome shotgun (WGS) entry which is preliminary data.</text>
</comment>
<protein>
    <submittedName>
        <fullName evidence="3">Uncharacterized protein</fullName>
    </submittedName>
</protein>
<keyword evidence="2" id="KW-0472">Membrane</keyword>
<feature type="compositionally biased region" description="Low complexity" evidence="1">
    <location>
        <begin position="172"/>
        <end position="182"/>
    </location>
</feature>
<gene>
    <name evidence="3" type="ORF">V5799_023769</name>
</gene>
<feature type="compositionally biased region" description="Basic residues" evidence="1">
    <location>
        <begin position="419"/>
        <end position="430"/>
    </location>
</feature>
<name>A0AAQ4FI29_AMBAM</name>
<feature type="region of interest" description="Disordered" evidence="1">
    <location>
        <begin position="278"/>
        <end position="322"/>
    </location>
</feature>
<feature type="compositionally biased region" description="Low complexity" evidence="1">
    <location>
        <begin position="385"/>
        <end position="399"/>
    </location>
</feature>
<feature type="compositionally biased region" description="Basic and acidic residues" evidence="1">
    <location>
        <begin position="400"/>
        <end position="410"/>
    </location>
</feature>
<proteinExistence type="predicted"/>
<organism evidence="3 4">
    <name type="scientific">Amblyomma americanum</name>
    <name type="common">Lone star tick</name>
    <dbReference type="NCBI Taxonomy" id="6943"/>
    <lineage>
        <taxon>Eukaryota</taxon>
        <taxon>Metazoa</taxon>
        <taxon>Ecdysozoa</taxon>
        <taxon>Arthropoda</taxon>
        <taxon>Chelicerata</taxon>
        <taxon>Arachnida</taxon>
        <taxon>Acari</taxon>
        <taxon>Parasitiformes</taxon>
        <taxon>Ixodida</taxon>
        <taxon>Ixodoidea</taxon>
        <taxon>Ixodidae</taxon>
        <taxon>Amblyomminae</taxon>
        <taxon>Amblyomma</taxon>
    </lineage>
</organism>
<keyword evidence="2" id="KW-0812">Transmembrane</keyword>
<dbReference type="EMBL" id="JARKHS020002742">
    <property type="protein sequence ID" value="KAK8786453.1"/>
    <property type="molecule type" value="Genomic_DNA"/>
</dbReference>
<reference evidence="3 4" key="1">
    <citation type="journal article" date="2023" name="Arcadia Sci">
        <title>De novo assembly of a long-read Amblyomma americanum tick genome.</title>
        <authorList>
            <person name="Chou S."/>
            <person name="Poskanzer K.E."/>
            <person name="Rollins M."/>
            <person name="Thuy-Boun P.S."/>
        </authorList>
    </citation>
    <scope>NUCLEOTIDE SEQUENCE [LARGE SCALE GENOMIC DNA]</scope>
    <source>
        <strain evidence="3">F_SG_1</strain>
        <tissue evidence="3">Salivary glands</tissue>
    </source>
</reference>
<keyword evidence="2" id="KW-1133">Transmembrane helix</keyword>
<feature type="region of interest" description="Disordered" evidence="1">
    <location>
        <begin position="335"/>
        <end position="430"/>
    </location>
</feature>
<evidence type="ECO:0000256" key="1">
    <source>
        <dbReference type="SAM" id="MobiDB-lite"/>
    </source>
</evidence>
<accession>A0AAQ4FI29</accession>